<protein>
    <submittedName>
        <fullName evidence="3">DUF2399 domain-containing protein</fullName>
    </submittedName>
</protein>
<evidence type="ECO:0000259" key="2">
    <source>
        <dbReference type="Pfam" id="PF09664"/>
    </source>
</evidence>
<feature type="compositionally biased region" description="Low complexity" evidence="1">
    <location>
        <begin position="1"/>
        <end position="17"/>
    </location>
</feature>
<gene>
    <name evidence="3" type="ORF">E1262_00850</name>
</gene>
<dbReference type="Proteomes" id="UP000295217">
    <property type="component" value="Unassembled WGS sequence"/>
</dbReference>
<feature type="domain" description="DUF2399" evidence="2">
    <location>
        <begin position="7"/>
        <end position="50"/>
    </location>
</feature>
<dbReference type="AlphaFoldDB" id="A0A4R5AJR3"/>
<dbReference type="Pfam" id="PF09664">
    <property type="entry name" value="DUF2399"/>
    <property type="match status" value="1"/>
</dbReference>
<evidence type="ECO:0000313" key="4">
    <source>
        <dbReference type="Proteomes" id="UP000295217"/>
    </source>
</evidence>
<evidence type="ECO:0000313" key="3">
    <source>
        <dbReference type="EMBL" id="TDD73068.1"/>
    </source>
</evidence>
<proteinExistence type="predicted"/>
<accession>A0A4R5AJR3</accession>
<dbReference type="InterPro" id="IPR024465">
    <property type="entry name" value="DUF2399"/>
</dbReference>
<name>A0A4R5AJR3_9ACTN</name>
<dbReference type="EMBL" id="SMLB01000001">
    <property type="protein sequence ID" value="TDD73068.1"/>
    <property type="molecule type" value="Genomic_DNA"/>
</dbReference>
<organism evidence="3 4">
    <name type="scientific">Jiangella aurantiaca</name>
    <dbReference type="NCBI Taxonomy" id="2530373"/>
    <lineage>
        <taxon>Bacteria</taxon>
        <taxon>Bacillati</taxon>
        <taxon>Actinomycetota</taxon>
        <taxon>Actinomycetes</taxon>
        <taxon>Jiangellales</taxon>
        <taxon>Jiangellaceae</taxon>
        <taxon>Jiangella</taxon>
    </lineage>
</organism>
<comment type="caution">
    <text evidence="3">The sequence shown here is derived from an EMBL/GenBank/DDBJ whole genome shotgun (WGS) entry which is preliminary data.</text>
</comment>
<evidence type="ECO:0000256" key="1">
    <source>
        <dbReference type="SAM" id="MobiDB-lite"/>
    </source>
</evidence>
<feature type="region of interest" description="Disordered" evidence="1">
    <location>
        <begin position="1"/>
        <end position="25"/>
    </location>
</feature>
<dbReference type="RefSeq" id="WP_132101139.1">
    <property type="nucleotide sequence ID" value="NZ_SMLB01000001.1"/>
</dbReference>
<reference evidence="3 4" key="1">
    <citation type="submission" date="2019-02" db="EMBL/GenBank/DDBJ databases">
        <title>Draft genome sequences of novel Actinobacteria.</title>
        <authorList>
            <person name="Sahin N."/>
            <person name="Ay H."/>
            <person name="Saygin H."/>
        </authorList>
    </citation>
    <scope>NUCLEOTIDE SEQUENCE [LARGE SCALE GENOMIC DNA]</scope>
    <source>
        <strain evidence="3 4">8K307</strain>
    </source>
</reference>
<keyword evidence="4" id="KW-1185">Reference proteome</keyword>
<sequence>MTSLSASTPTPLSASTPVETPWDPQLAADMSRRGIAVHEESLLGVLLGDLGLADGVPER</sequence>